<organism evidence="2 3">
    <name type="scientific">Dioscorea cayennensis subsp. rotundata</name>
    <name type="common">White Guinea yam</name>
    <name type="synonym">Dioscorea rotundata</name>
    <dbReference type="NCBI Taxonomy" id="55577"/>
    <lineage>
        <taxon>Eukaryota</taxon>
        <taxon>Viridiplantae</taxon>
        <taxon>Streptophyta</taxon>
        <taxon>Embryophyta</taxon>
        <taxon>Tracheophyta</taxon>
        <taxon>Spermatophyta</taxon>
        <taxon>Magnoliopsida</taxon>
        <taxon>Liliopsida</taxon>
        <taxon>Dioscoreales</taxon>
        <taxon>Dioscoreaceae</taxon>
        <taxon>Dioscorea</taxon>
    </lineage>
</organism>
<reference evidence="3" key="1">
    <citation type="submission" date="2025-08" db="UniProtKB">
        <authorList>
            <consortium name="RefSeq"/>
        </authorList>
    </citation>
    <scope>IDENTIFICATION</scope>
</reference>
<feature type="transmembrane region" description="Helical" evidence="1">
    <location>
        <begin position="129"/>
        <end position="148"/>
    </location>
</feature>
<keyword evidence="1" id="KW-0812">Transmembrane</keyword>
<feature type="transmembrane region" description="Helical" evidence="1">
    <location>
        <begin position="63"/>
        <end position="82"/>
    </location>
</feature>
<keyword evidence="1" id="KW-0472">Membrane</keyword>
<keyword evidence="2" id="KW-1185">Reference proteome</keyword>
<protein>
    <submittedName>
        <fullName evidence="3">Uncharacterized protein LOC120264757</fullName>
    </submittedName>
</protein>
<evidence type="ECO:0000256" key="1">
    <source>
        <dbReference type="SAM" id="Phobius"/>
    </source>
</evidence>
<dbReference type="PANTHER" id="PTHR37172:SF3">
    <property type="entry name" value="TRANSMEMBRANE PROTEIN"/>
    <property type="match status" value="1"/>
</dbReference>
<dbReference type="AlphaFoldDB" id="A0AB40BM46"/>
<dbReference type="GeneID" id="120264757"/>
<name>A0AB40BM46_DIOCR</name>
<accession>A0AB40BM46</accession>
<feature type="transmembrane region" description="Helical" evidence="1">
    <location>
        <begin position="212"/>
        <end position="236"/>
    </location>
</feature>
<evidence type="ECO:0000313" key="3">
    <source>
        <dbReference type="RefSeq" id="XP_039128516.1"/>
    </source>
</evidence>
<dbReference type="RefSeq" id="XP_039128516.1">
    <property type="nucleotide sequence ID" value="XM_039272582.1"/>
</dbReference>
<proteinExistence type="predicted"/>
<keyword evidence="1" id="KW-1133">Transmembrane helix</keyword>
<evidence type="ECO:0000313" key="2">
    <source>
        <dbReference type="Proteomes" id="UP001515500"/>
    </source>
</evidence>
<gene>
    <name evidence="3" type="primary">LOC120264757</name>
</gene>
<dbReference type="Proteomes" id="UP001515500">
    <property type="component" value="Chromosome 7"/>
</dbReference>
<dbReference type="PANTHER" id="PTHR37172">
    <property type="entry name" value="TRANSMEMBRANE PROTEIN"/>
    <property type="match status" value="1"/>
</dbReference>
<feature type="transmembrane region" description="Helical" evidence="1">
    <location>
        <begin position="89"/>
        <end position="109"/>
    </location>
</feature>
<sequence length="259" mass="28755">MMGFASKQEDQKPSLTTSIVIKHGFHKVSLTLLSLLLPLSFLLLARISSPSLSSPSITLCVSYFLLLSLVGFVSLSTLYHALTGRIPHLPLCVSWTILFIFQASVSFGIESSFAAGVRPITAVSTCRVPWIAYSIFFIGLYETMMTWVKALVKPVADDTIFMSSVNDVVLDKVFVGLAYSVLWLKLLKNEMEPLVMAVRKEELVMHGGWNGLLLWLIGYATTIAGLMKIIYGAVWIMEKILFFQCRNAEDDSFLSSNPV</sequence>